<dbReference type="Proteomes" id="UP000029725">
    <property type="component" value="Unassembled WGS sequence"/>
</dbReference>
<keyword evidence="3" id="KW-1185">Reference proteome</keyword>
<dbReference type="OrthoDB" id="283424at2759"/>
<dbReference type="Pfam" id="PF10213">
    <property type="entry name" value="MRP-S28"/>
    <property type="match status" value="1"/>
</dbReference>
<feature type="domain" description="Small ribosomal subunit protein mS35 mitochondrial conserved" evidence="1">
    <location>
        <begin position="132"/>
        <end position="198"/>
    </location>
</feature>
<dbReference type="HOGENOM" id="CLU_1337801_0_0_1"/>
<dbReference type="AlphaFoldDB" id="A0A098VRK7"/>
<sequence length="205" mass="23498">MATNRNGMLLRTNRFMNGLSWTNRYFSTSTSGCSAEPAASALPSKPLDMYMLRIPSFATPFEAVYSNICAMKHRLSLWTNLRMRRQLEIDSSELYSIGSNEMKWQRAQEAQLCFQRHIAVVQGVPNAALGVNRVVTLSFNPDNLFPENRNAVHAVRLLCGHRYSPFTNMVTIKADRFPFQEQNRKFLRDTIYRLKEAAMVFLSSC</sequence>
<protein>
    <recommendedName>
        <fullName evidence="1">Small ribosomal subunit protein mS35 mitochondrial conserved domain-containing protein</fullName>
    </recommendedName>
</protein>
<accession>A0A098VRK7</accession>
<organism evidence="2 3">
    <name type="scientific">Mitosporidium daphniae</name>
    <dbReference type="NCBI Taxonomy" id="1485682"/>
    <lineage>
        <taxon>Eukaryota</taxon>
        <taxon>Fungi</taxon>
        <taxon>Fungi incertae sedis</taxon>
        <taxon>Microsporidia</taxon>
        <taxon>Mitosporidium</taxon>
    </lineage>
</organism>
<name>A0A098VRK7_9MICR</name>
<evidence type="ECO:0000313" key="3">
    <source>
        <dbReference type="Proteomes" id="UP000029725"/>
    </source>
</evidence>
<reference evidence="2 3" key="1">
    <citation type="submission" date="2014-04" db="EMBL/GenBank/DDBJ databases">
        <title>A new species of microsporidia sheds light on the evolution of extreme parasitism.</title>
        <authorList>
            <person name="Haag K.L."/>
            <person name="James T.Y."/>
            <person name="Larsson R."/>
            <person name="Schaer T.M."/>
            <person name="Refardt D."/>
            <person name="Pombert J.-F."/>
            <person name="Ebert D."/>
        </authorList>
    </citation>
    <scope>NUCLEOTIDE SEQUENCE [LARGE SCALE GENOMIC DNA]</scope>
    <source>
        <strain evidence="2 3">UGP3</strain>
        <tissue evidence="2">Spores</tissue>
    </source>
</reference>
<dbReference type="InterPro" id="IPR019349">
    <property type="entry name" value="Ribosomal_mS35_mit"/>
</dbReference>
<dbReference type="EMBL" id="JMKJ01000288">
    <property type="protein sequence ID" value="KGG51424.1"/>
    <property type="molecule type" value="Genomic_DNA"/>
</dbReference>
<comment type="caution">
    <text evidence="2">The sequence shown here is derived from an EMBL/GenBank/DDBJ whole genome shotgun (WGS) entry which is preliminary data.</text>
</comment>
<dbReference type="GeneID" id="25259674"/>
<evidence type="ECO:0000313" key="2">
    <source>
        <dbReference type="EMBL" id="KGG51424.1"/>
    </source>
</evidence>
<proteinExistence type="predicted"/>
<evidence type="ECO:0000259" key="1">
    <source>
        <dbReference type="Pfam" id="PF10213"/>
    </source>
</evidence>
<dbReference type="VEuPathDB" id="MicrosporidiaDB:DI09_35p120"/>
<gene>
    <name evidence="2" type="ORF">DI09_35p120</name>
</gene>
<dbReference type="RefSeq" id="XP_013237851.1">
    <property type="nucleotide sequence ID" value="XM_013382397.1"/>
</dbReference>